<sequence length="103" mass="12129">MCSAVAGCQNSLYRQHDQPNCNVFQVLEEEDEEKSVEDVERKYLFRNTEVRKEFLEWKNLQKVGMLKNGNASYVPLNWDSCNIRDLNLMGHRLVTIPMCFKQN</sequence>
<comment type="caution">
    <text evidence="1">The sequence shown here is derived from an EMBL/GenBank/DDBJ whole genome shotgun (WGS) entry which is preliminary data.</text>
</comment>
<accession>A0ABS8WVG9</accession>
<name>A0ABS8WVG9_DATST</name>
<gene>
    <name evidence="1" type="ORF">HAX54_005352</name>
</gene>
<protein>
    <submittedName>
        <fullName evidence="1">Uncharacterized protein</fullName>
    </submittedName>
</protein>
<evidence type="ECO:0000313" key="2">
    <source>
        <dbReference type="Proteomes" id="UP000823775"/>
    </source>
</evidence>
<keyword evidence="2" id="KW-1185">Reference proteome</keyword>
<organism evidence="1 2">
    <name type="scientific">Datura stramonium</name>
    <name type="common">Jimsonweed</name>
    <name type="synonym">Common thornapple</name>
    <dbReference type="NCBI Taxonomy" id="4076"/>
    <lineage>
        <taxon>Eukaryota</taxon>
        <taxon>Viridiplantae</taxon>
        <taxon>Streptophyta</taxon>
        <taxon>Embryophyta</taxon>
        <taxon>Tracheophyta</taxon>
        <taxon>Spermatophyta</taxon>
        <taxon>Magnoliopsida</taxon>
        <taxon>eudicotyledons</taxon>
        <taxon>Gunneridae</taxon>
        <taxon>Pentapetalae</taxon>
        <taxon>asterids</taxon>
        <taxon>lamiids</taxon>
        <taxon>Solanales</taxon>
        <taxon>Solanaceae</taxon>
        <taxon>Solanoideae</taxon>
        <taxon>Datureae</taxon>
        <taxon>Datura</taxon>
    </lineage>
</organism>
<evidence type="ECO:0000313" key="1">
    <source>
        <dbReference type="EMBL" id="MCE3216193.1"/>
    </source>
</evidence>
<reference evidence="1 2" key="1">
    <citation type="journal article" date="2021" name="BMC Genomics">
        <title>Datura genome reveals duplications of psychoactive alkaloid biosynthetic genes and high mutation rate following tissue culture.</title>
        <authorList>
            <person name="Rajewski A."/>
            <person name="Carter-House D."/>
            <person name="Stajich J."/>
            <person name="Litt A."/>
        </authorList>
    </citation>
    <scope>NUCLEOTIDE SEQUENCE [LARGE SCALE GENOMIC DNA]</scope>
    <source>
        <strain evidence="1">AR-01</strain>
    </source>
</reference>
<dbReference type="Proteomes" id="UP000823775">
    <property type="component" value="Unassembled WGS sequence"/>
</dbReference>
<dbReference type="EMBL" id="JACEIK010012630">
    <property type="protein sequence ID" value="MCE3216193.1"/>
    <property type="molecule type" value="Genomic_DNA"/>
</dbReference>
<proteinExistence type="predicted"/>